<evidence type="ECO:0000256" key="1">
    <source>
        <dbReference type="SAM" id="MobiDB-lite"/>
    </source>
</evidence>
<dbReference type="Proteomes" id="UP001307849">
    <property type="component" value="Unassembled WGS sequence"/>
</dbReference>
<feature type="compositionally biased region" description="Acidic residues" evidence="1">
    <location>
        <begin position="502"/>
        <end position="544"/>
    </location>
</feature>
<evidence type="ECO:0000313" key="2">
    <source>
        <dbReference type="EMBL" id="KAK6516259.1"/>
    </source>
</evidence>
<feature type="region of interest" description="Disordered" evidence="1">
    <location>
        <begin position="456"/>
        <end position="552"/>
    </location>
</feature>
<protein>
    <submittedName>
        <fullName evidence="2">Uncharacterized protein</fullName>
    </submittedName>
</protein>
<proteinExistence type="predicted"/>
<evidence type="ECO:0000313" key="3">
    <source>
        <dbReference type="Proteomes" id="UP001307849"/>
    </source>
</evidence>
<organism evidence="2 3">
    <name type="scientific">Arthrobotrys conoides</name>
    <dbReference type="NCBI Taxonomy" id="74498"/>
    <lineage>
        <taxon>Eukaryota</taxon>
        <taxon>Fungi</taxon>
        <taxon>Dikarya</taxon>
        <taxon>Ascomycota</taxon>
        <taxon>Pezizomycotina</taxon>
        <taxon>Orbiliomycetes</taxon>
        <taxon>Orbiliales</taxon>
        <taxon>Orbiliaceae</taxon>
        <taxon>Arthrobotrys</taxon>
    </lineage>
</organism>
<comment type="caution">
    <text evidence="2">The sequence shown here is derived from an EMBL/GenBank/DDBJ whole genome shotgun (WGS) entry which is preliminary data.</text>
</comment>
<dbReference type="Pfam" id="PF14441">
    <property type="entry name" value="OTT_1508_deam"/>
    <property type="match status" value="1"/>
</dbReference>
<keyword evidence="3" id="KW-1185">Reference proteome</keyword>
<dbReference type="EMBL" id="JAVHJM010000003">
    <property type="protein sequence ID" value="KAK6516259.1"/>
    <property type="molecule type" value="Genomic_DNA"/>
</dbReference>
<name>A0AAN8RYK6_9PEZI</name>
<dbReference type="AlphaFoldDB" id="A0AAN8RYK6"/>
<gene>
    <name evidence="2" type="ORF">TWF506_006168</name>
</gene>
<accession>A0AAN8RYK6</accession>
<dbReference type="InterPro" id="IPR027796">
    <property type="entry name" value="OTT_1508_deam-like"/>
</dbReference>
<feature type="region of interest" description="Disordered" evidence="1">
    <location>
        <begin position="432"/>
        <end position="451"/>
    </location>
</feature>
<sequence>MATTPNDEEIARRRFLTECQILSSIDSEKSQNLRRTRLEGLRQFSPSVWDNDIADNHELNSLLDNFAFLLVQNGGGDCISVALVGFTRDKIKLVAQTSDVSGSSDYRSEDRRQRVESIRQHGQKLFDLVKEYSLLAPEDSRDFEIFMELLKLQIKYSSGKLHSRTLQLTRFIEKVEGFELPTDVSLGVGDFWARDEFSIHPVPNLGREVHTELYEKFSRQNSSVGLPPLEEMLVLNRRNFDSWTKILLWVLAAVRKEVGNLCSEGLKDEGGQILTVIDHLNTMEGLVTKSQLFRTWVEVTTRTIGKEKKRLEERKEEDENGEARVEGLGVNLGSGVRTSIPSVPEQNHTGSVLRSQHEILAQKDSSPRAQGASKHGALVDTIELSSVLNPKLKRMGWIKTTLKRVVPKTIVNRLMSKARRSKESPKHVRDIFAASSHNPPGGGDKNPDSINIATGEQKDIEAPEVQPKGGQSDVGRRNLVGVGLTATSLERGPAQEGYKEEDKEEQEQEQQQEDKEDNEEEREEEEGGEREGEQEEEEGEEEQEAQTVTATNQSTDFNILWLIPQHMIAIKSILDSDRVQKSMRTRDFDLQILEYDEEAEPTSLPCEPLRETLACLLTVTNPLDTDKYQAVTRFSDHAETYRKETSGSKWLKTLDIATPTVKVSGHAELLLLSYIQQRERTSQYPYPYIGMSKPPCLVCEIIFLRQHYLPIRTQKGHTHVQSRK</sequence>
<reference evidence="2 3" key="1">
    <citation type="submission" date="2019-10" db="EMBL/GenBank/DDBJ databases">
        <authorList>
            <person name="Palmer J.M."/>
        </authorList>
    </citation>
    <scope>NUCLEOTIDE SEQUENCE [LARGE SCALE GENOMIC DNA]</scope>
    <source>
        <strain evidence="2 3">TWF506</strain>
    </source>
</reference>